<dbReference type="EMBL" id="MGKP01000018">
    <property type="protein sequence ID" value="OGN28374.1"/>
    <property type="molecule type" value="Genomic_DNA"/>
</dbReference>
<proteinExistence type="predicted"/>
<dbReference type="Gene3D" id="2.60.40.10">
    <property type="entry name" value="Immunoglobulins"/>
    <property type="match status" value="1"/>
</dbReference>
<dbReference type="InterPro" id="IPR013783">
    <property type="entry name" value="Ig-like_fold"/>
</dbReference>
<reference evidence="2 3" key="1">
    <citation type="journal article" date="2016" name="Nat. Commun.">
        <title>Thousands of microbial genomes shed light on interconnected biogeochemical processes in an aquifer system.</title>
        <authorList>
            <person name="Anantharaman K."/>
            <person name="Brown C.T."/>
            <person name="Hug L.A."/>
            <person name="Sharon I."/>
            <person name="Castelle C.J."/>
            <person name="Probst A.J."/>
            <person name="Thomas B.C."/>
            <person name="Singh A."/>
            <person name="Wilkins M.J."/>
            <person name="Karaoz U."/>
            <person name="Brodie E.L."/>
            <person name="Williams K.H."/>
            <person name="Hubbard S.S."/>
            <person name="Banfield J.F."/>
        </authorList>
    </citation>
    <scope>NUCLEOTIDE SEQUENCE [LARGE SCALE GENOMIC DNA]</scope>
</reference>
<dbReference type="Proteomes" id="UP000179047">
    <property type="component" value="Unassembled WGS sequence"/>
</dbReference>
<dbReference type="InterPro" id="IPR011467">
    <property type="entry name" value="DUF1573"/>
</dbReference>
<evidence type="ECO:0000256" key="1">
    <source>
        <dbReference type="SAM" id="Phobius"/>
    </source>
</evidence>
<evidence type="ECO:0000313" key="2">
    <source>
        <dbReference type="EMBL" id="OGN28374.1"/>
    </source>
</evidence>
<sequence>MNKSTIIILVVGIIALLLGLMWLGQSATRQANNQTGSAESPLTSDEKLFDFGTISMANGNVSREFKITNSSDKSVNIRKISTSCMCTSVLFKSDQKTYGPFKMEGMGSLTSANITLNPGDTAVAEAVYDPNAHGPAGVGPIDRFVYIQDASGGRLELEIKALVTP</sequence>
<evidence type="ECO:0000313" key="3">
    <source>
        <dbReference type="Proteomes" id="UP000179047"/>
    </source>
</evidence>
<feature type="transmembrane region" description="Helical" evidence="1">
    <location>
        <begin position="6"/>
        <end position="24"/>
    </location>
</feature>
<dbReference type="AlphaFoldDB" id="A0A1F8GSH0"/>
<evidence type="ECO:0008006" key="4">
    <source>
        <dbReference type="Google" id="ProtNLM"/>
    </source>
</evidence>
<keyword evidence="1" id="KW-0812">Transmembrane</keyword>
<organism evidence="2 3">
    <name type="scientific">Candidatus Yanofskybacteria bacterium RIFCSPLOWO2_01_FULL_49_25</name>
    <dbReference type="NCBI Taxonomy" id="1802701"/>
    <lineage>
        <taxon>Bacteria</taxon>
        <taxon>Candidatus Yanofskyibacteriota</taxon>
    </lineage>
</organism>
<keyword evidence="1" id="KW-0472">Membrane</keyword>
<dbReference type="PANTHER" id="PTHR37833:SF1">
    <property type="entry name" value="SIGNAL PEPTIDE PROTEIN"/>
    <property type="match status" value="1"/>
</dbReference>
<dbReference type="PANTHER" id="PTHR37833">
    <property type="entry name" value="LIPOPROTEIN-RELATED"/>
    <property type="match status" value="1"/>
</dbReference>
<comment type="caution">
    <text evidence="2">The sequence shown here is derived from an EMBL/GenBank/DDBJ whole genome shotgun (WGS) entry which is preliminary data.</text>
</comment>
<accession>A0A1F8GSH0</accession>
<keyword evidence="1" id="KW-1133">Transmembrane helix</keyword>
<protein>
    <recommendedName>
        <fullName evidence="4">DUF1573 domain-containing protein</fullName>
    </recommendedName>
</protein>
<dbReference type="STRING" id="1802701.A3A33_05140"/>
<name>A0A1F8GSH0_9BACT</name>
<dbReference type="Pfam" id="PF07610">
    <property type="entry name" value="DUF1573"/>
    <property type="match status" value="1"/>
</dbReference>
<gene>
    <name evidence="2" type="ORF">A3A33_05140</name>
</gene>